<sequence>MDKISQGIPVTVQHRLQTPTAPPYPLKPRHPLKLWTPSCQSQGASGRSSGTGLTNDQPSNNITTQEKSTGQVFVFIFDNVNFGPRL</sequence>
<feature type="compositionally biased region" description="Polar residues" evidence="3">
    <location>
        <begin position="37"/>
        <end position="66"/>
    </location>
</feature>
<evidence type="ECO:0000256" key="3">
    <source>
        <dbReference type="SAM" id="MobiDB-lite"/>
    </source>
</evidence>
<comment type="similarity">
    <text evidence="1">Belongs to the pyrokinin family.</text>
</comment>
<evidence type="ECO:0000256" key="1">
    <source>
        <dbReference type="ARBA" id="ARBA00007714"/>
    </source>
</evidence>
<dbReference type="PROSITE" id="PS51313">
    <property type="entry name" value="VPS28_N"/>
    <property type="match status" value="1"/>
</dbReference>
<dbReference type="PROSITE" id="PS00539">
    <property type="entry name" value="PYROKININ"/>
    <property type="match status" value="1"/>
</dbReference>
<accession>A0A6A6EI51</accession>
<evidence type="ECO:0000256" key="2">
    <source>
        <dbReference type="PROSITE-ProRule" id="PRU00645"/>
    </source>
</evidence>
<dbReference type="GO" id="GO:0015031">
    <property type="term" value="P:protein transport"/>
    <property type="evidence" value="ECO:0007669"/>
    <property type="project" value="UniProtKB-UniRule"/>
</dbReference>
<gene>
    <name evidence="5" type="ORF">K469DRAFT_721414</name>
</gene>
<keyword evidence="2" id="KW-0653">Protein transport</keyword>
<keyword evidence="2" id="KW-0813">Transport</keyword>
<evidence type="ECO:0000313" key="5">
    <source>
        <dbReference type="EMBL" id="KAF2190532.1"/>
    </source>
</evidence>
<proteinExistence type="inferred from homology"/>
<evidence type="ECO:0000259" key="4">
    <source>
        <dbReference type="PROSITE" id="PS51313"/>
    </source>
</evidence>
<comment type="similarity">
    <text evidence="2">Belongs to the VPS28 family.</text>
</comment>
<dbReference type="EMBL" id="ML994618">
    <property type="protein sequence ID" value="KAF2190532.1"/>
    <property type="molecule type" value="Genomic_DNA"/>
</dbReference>
<name>A0A6A6EI51_9PEZI</name>
<dbReference type="Proteomes" id="UP000800200">
    <property type="component" value="Unassembled WGS sequence"/>
</dbReference>
<keyword evidence="6" id="KW-1185">Reference proteome</keyword>
<organism evidence="5 6">
    <name type="scientific">Zopfia rhizophila CBS 207.26</name>
    <dbReference type="NCBI Taxonomy" id="1314779"/>
    <lineage>
        <taxon>Eukaryota</taxon>
        <taxon>Fungi</taxon>
        <taxon>Dikarya</taxon>
        <taxon>Ascomycota</taxon>
        <taxon>Pezizomycotina</taxon>
        <taxon>Dothideomycetes</taxon>
        <taxon>Dothideomycetes incertae sedis</taxon>
        <taxon>Zopfiaceae</taxon>
        <taxon>Zopfia</taxon>
    </lineage>
</organism>
<protein>
    <recommendedName>
        <fullName evidence="4">VPS28 N-terminal domain-containing protein</fullName>
    </recommendedName>
</protein>
<feature type="region of interest" description="Disordered" evidence="3">
    <location>
        <begin position="1"/>
        <end position="66"/>
    </location>
</feature>
<dbReference type="InterPro" id="IPR001484">
    <property type="entry name" value="Pyrokinin_CS"/>
</dbReference>
<evidence type="ECO:0000313" key="6">
    <source>
        <dbReference type="Proteomes" id="UP000800200"/>
    </source>
</evidence>
<dbReference type="InterPro" id="IPR017898">
    <property type="entry name" value="VPS28_N"/>
</dbReference>
<dbReference type="AlphaFoldDB" id="A0A6A6EI51"/>
<feature type="domain" description="VPS28 N-terminal" evidence="4">
    <location>
        <begin position="1"/>
        <end position="14"/>
    </location>
</feature>
<dbReference type="GO" id="GO:0005184">
    <property type="term" value="F:neuropeptide hormone activity"/>
    <property type="evidence" value="ECO:0007669"/>
    <property type="project" value="InterPro"/>
</dbReference>
<reference evidence="5" key="1">
    <citation type="journal article" date="2020" name="Stud. Mycol.">
        <title>101 Dothideomycetes genomes: a test case for predicting lifestyles and emergence of pathogens.</title>
        <authorList>
            <person name="Haridas S."/>
            <person name="Albert R."/>
            <person name="Binder M."/>
            <person name="Bloem J."/>
            <person name="Labutti K."/>
            <person name="Salamov A."/>
            <person name="Andreopoulos B."/>
            <person name="Baker S."/>
            <person name="Barry K."/>
            <person name="Bills G."/>
            <person name="Bluhm B."/>
            <person name="Cannon C."/>
            <person name="Castanera R."/>
            <person name="Culley D."/>
            <person name="Daum C."/>
            <person name="Ezra D."/>
            <person name="Gonzalez J."/>
            <person name="Henrissat B."/>
            <person name="Kuo A."/>
            <person name="Liang C."/>
            <person name="Lipzen A."/>
            <person name="Lutzoni F."/>
            <person name="Magnuson J."/>
            <person name="Mondo S."/>
            <person name="Nolan M."/>
            <person name="Ohm R."/>
            <person name="Pangilinan J."/>
            <person name="Park H.-J."/>
            <person name="Ramirez L."/>
            <person name="Alfaro M."/>
            <person name="Sun H."/>
            <person name="Tritt A."/>
            <person name="Yoshinaga Y."/>
            <person name="Zwiers L.-H."/>
            <person name="Turgeon B."/>
            <person name="Goodwin S."/>
            <person name="Spatafora J."/>
            <person name="Crous P."/>
            <person name="Grigoriev I."/>
        </authorList>
    </citation>
    <scope>NUCLEOTIDE SEQUENCE</scope>
    <source>
        <strain evidence="5">CBS 207.26</strain>
    </source>
</reference>